<dbReference type="InterPro" id="IPR038567">
    <property type="entry name" value="T_Elf1_sf"/>
</dbReference>
<dbReference type="Pfam" id="PF05129">
    <property type="entry name" value="Zn_ribbon_Elf1"/>
    <property type="match status" value="1"/>
</dbReference>
<keyword evidence="3 5" id="KW-0862">Zinc</keyword>
<protein>
    <recommendedName>
        <fullName evidence="5">Transcription elongation factor 1 homolog</fullName>
    </recommendedName>
</protein>
<comment type="subcellular location">
    <subcellularLocation>
        <location evidence="1 5">Nucleus</location>
    </subcellularLocation>
</comment>
<comment type="function">
    <text evidence="5">Transcription elongation factor implicated in the maintenance of proper chromatin structure in actively transcribed regions.</text>
</comment>
<dbReference type="GO" id="GO:0008270">
    <property type="term" value="F:zinc ion binding"/>
    <property type="evidence" value="ECO:0007669"/>
    <property type="project" value="UniProtKB-KW"/>
</dbReference>
<sequence>MGKRKTRSKQITKKQVKLDTTFRCPFCNHGDSVEYTIFYKESLGKAKCSVCLESYNTNVTPLTHAIDIYNFVTISWIVKNSTAFQFRILYALFDKINYCPNKQFTETSQRASNLWEVPVGTITTESLNHDYQQSLLWHHLCPESHGRALVQCFG</sequence>
<comment type="similarity">
    <text evidence="2 5">Belongs to the ELOF1 family.</text>
</comment>
<evidence type="ECO:0000256" key="4">
    <source>
        <dbReference type="ARBA" id="ARBA00023242"/>
    </source>
</evidence>
<evidence type="ECO:0000256" key="5">
    <source>
        <dbReference type="RuleBase" id="RU364033"/>
    </source>
</evidence>
<dbReference type="GO" id="GO:0000993">
    <property type="term" value="F:RNA polymerase II complex binding"/>
    <property type="evidence" value="ECO:0007669"/>
    <property type="project" value="TreeGrafter"/>
</dbReference>
<evidence type="ECO:0000313" key="7">
    <source>
        <dbReference type="Proteomes" id="UP001187471"/>
    </source>
</evidence>
<evidence type="ECO:0000313" key="6">
    <source>
        <dbReference type="EMBL" id="KAK2990755.1"/>
    </source>
</evidence>
<accession>A0AA88RWI3</accession>
<dbReference type="PANTHER" id="PTHR20934:SF0">
    <property type="entry name" value="TRANSCRIPTION ELONGATION FACTOR 1 HOMOLOG"/>
    <property type="match status" value="1"/>
</dbReference>
<keyword evidence="5" id="KW-0863">Zinc-finger</keyword>
<dbReference type="GO" id="GO:0006368">
    <property type="term" value="P:transcription elongation by RNA polymerase II"/>
    <property type="evidence" value="ECO:0007669"/>
    <property type="project" value="TreeGrafter"/>
</dbReference>
<dbReference type="PANTHER" id="PTHR20934">
    <property type="entry name" value="TRANSCRIPTION ELONGATION FACTOR 1 HOMOLOG"/>
    <property type="match status" value="1"/>
</dbReference>
<keyword evidence="5" id="KW-0805">Transcription regulation</keyword>
<evidence type="ECO:0000256" key="3">
    <source>
        <dbReference type="ARBA" id="ARBA00022833"/>
    </source>
</evidence>
<comment type="caution">
    <text evidence="6">The sequence shown here is derived from an EMBL/GenBank/DDBJ whole genome shotgun (WGS) entry which is preliminary data.</text>
</comment>
<evidence type="ECO:0000256" key="2">
    <source>
        <dbReference type="ARBA" id="ARBA00009730"/>
    </source>
</evidence>
<keyword evidence="7" id="KW-1185">Reference proteome</keyword>
<dbReference type="SUPFAM" id="SSF57783">
    <property type="entry name" value="Zinc beta-ribbon"/>
    <property type="match status" value="1"/>
</dbReference>
<keyword evidence="4 5" id="KW-0539">Nucleus</keyword>
<reference evidence="6" key="1">
    <citation type="submission" date="2022-12" db="EMBL/GenBank/DDBJ databases">
        <title>Draft genome assemblies for two species of Escallonia (Escalloniales).</title>
        <authorList>
            <person name="Chanderbali A."/>
            <person name="Dervinis C."/>
            <person name="Anghel I."/>
            <person name="Soltis D."/>
            <person name="Soltis P."/>
            <person name="Zapata F."/>
        </authorList>
    </citation>
    <scope>NUCLEOTIDE SEQUENCE</scope>
    <source>
        <strain evidence="6">UCBG92.1500</strain>
        <tissue evidence="6">Leaf</tissue>
    </source>
</reference>
<dbReference type="Gene3D" id="2.20.25.190">
    <property type="match status" value="1"/>
</dbReference>
<dbReference type="AlphaFoldDB" id="A0AA88RWI3"/>
<dbReference type="Proteomes" id="UP001187471">
    <property type="component" value="Unassembled WGS sequence"/>
</dbReference>
<dbReference type="InterPro" id="IPR007808">
    <property type="entry name" value="Elf1"/>
</dbReference>
<organism evidence="6 7">
    <name type="scientific">Escallonia rubra</name>
    <dbReference type="NCBI Taxonomy" id="112253"/>
    <lineage>
        <taxon>Eukaryota</taxon>
        <taxon>Viridiplantae</taxon>
        <taxon>Streptophyta</taxon>
        <taxon>Embryophyta</taxon>
        <taxon>Tracheophyta</taxon>
        <taxon>Spermatophyta</taxon>
        <taxon>Magnoliopsida</taxon>
        <taxon>eudicotyledons</taxon>
        <taxon>Gunneridae</taxon>
        <taxon>Pentapetalae</taxon>
        <taxon>asterids</taxon>
        <taxon>campanulids</taxon>
        <taxon>Escalloniales</taxon>
        <taxon>Escalloniaceae</taxon>
        <taxon>Escallonia</taxon>
    </lineage>
</organism>
<name>A0AA88RWI3_9ASTE</name>
<keyword evidence="5" id="KW-0479">Metal-binding</keyword>
<evidence type="ECO:0000256" key="1">
    <source>
        <dbReference type="ARBA" id="ARBA00004123"/>
    </source>
</evidence>
<proteinExistence type="inferred from homology"/>
<gene>
    <name evidence="6" type="ORF">RJ640_003823</name>
</gene>
<dbReference type="EMBL" id="JAVXUO010000622">
    <property type="protein sequence ID" value="KAK2990755.1"/>
    <property type="molecule type" value="Genomic_DNA"/>
</dbReference>
<dbReference type="GO" id="GO:0008023">
    <property type="term" value="C:transcription elongation factor complex"/>
    <property type="evidence" value="ECO:0007669"/>
    <property type="project" value="TreeGrafter"/>
</dbReference>
<keyword evidence="5" id="KW-0804">Transcription</keyword>